<dbReference type="SUPFAM" id="SSF158682">
    <property type="entry name" value="TerB-like"/>
    <property type="match status" value="1"/>
</dbReference>
<dbReference type="STRING" id="947013.SAMN04488109_5537"/>
<reference evidence="1 2" key="1">
    <citation type="submission" date="2016-11" db="EMBL/GenBank/DDBJ databases">
        <authorList>
            <person name="Jaros S."/>
            <person name="Januszkiewicz K."/>
            <person name="Wedrychowicz H."/>
        </authorList>
    </citation>
    <scope>NUCLEOTIDE SEQUENCE [LARGE SCALE GENOMIC DNA]</scope>
    <source>
        <strain evidence="1 2">DSM 24574</strain>
    </source>
</reference>
<dbReference type="Proteomes" id="UP000184212">
    <property type="component" value="Unassembled WGS sequence"/>
</dbReference>
<dbReference type="OrthoDB" id="979859at2"/>
<dbReference type="EMBL" id="FQWQ01000004">
    <property type="protein sequence ID" value="SHH80542.1"/>
    <property type="molecule type" value="Genomic_DNA"/>
</dbReference>
<dbReference type="AlphaFoldDB" id="A0A1M5VZ50"/>
<sequence>MSMLLHKTFSDFILFLYVHMSHADDSYDPNELAAIKTKMKSLFPEGTDIERKLYTALREYNALDRSSLGGVIEESFRHFSGDPGATVSNDMYADLYEIMQADGKVDQAETKALEALKKVIDHHAAKSLL</sequence>
<evidence type="ECO:0000313" key="2">
    <source>
        <dbReference type="Proteomes" id="UP000184212"/>
    </source>
</evidence>
<protein>
    <submittedName>
        <fullName evidence="1">Tellurite resistance protein TerB</fullName>
    </submittedName>
</protein>
<gene>
    <name evidence="1" type="ORF">SAMN04488109_5537</name>
</gene>
<dbReference type="CDD" id="cd07177">
    <property type="entry name" value="terB_like"/>
    <property type="match status" value="1"/>
</dbReference>
<keyword evidence="2" id="KW-1185">Reference proteome</keyword>
<dbReference type="InterPro" id="IPR029024">
    <property type="entry name" value="TerB-like"/>
</dbReference>
<name>A0A1M5VZ50_9BACT</name>
<dbReference type="Gene3D" id="1.10.3680.10">
    <property type="entry name" value="TerB-like"/>
    <property type="match status" value="1"/>
</dbReference>
<accession>A0A1M5VZ50</accession>
<organism evidence="1 2">
    <name type="scientific">Chryseolinea serpens</name>
    <dbReference type="NCBI Taxonomy" id="947013"/>
    <lineage>
        <taxon>Bacteria</taxon>
        <taxon>Pseudomonadati</taxon>
        <taxon>Bacteroidota</taxon>
        <taxon>Cytophagia</taxon>
        <taxon>Cytophagales</taxon>
        <taxon>Fulvivirgaceae</taxon>
        <taxon>Chryseolinea</taxon>
    </lineage>
</organism>
<proteinExistence type="predicted"/>
<evidence type="ECO:0000313" key="1">
    <source>
        <dbReference type="EMBL" id="SHH80542.1"/>
    </source>
</evidence>